<dbReference type="AlphaFoldDB" id="A0A7V3YGN2"/>
<evidence type="ECO:0000313" key="1">
    <source>
        <dbReference type="EMBL" id="HGI30767.1"/>
    </source>
</evidence>
<reference evidence="1" key="1">
    <citation type="journal article" date="2020" name="mSystems">
        <title>Genome- and Community-Level Interaction Insights into Carbon Utilization and Element Cycling Functions of Hydrothermarchaeota in Hydrothermal Sediment.</title>
        <authorList>
            <person name="Zhou Z."/>
            <person name="Liu Y."/>
            <person name="Xu W."/>
            <person name="Pan J."/>
            <person name="Luo Z.H."/>
            <person name="Li M."/>
        </authorList>
    </citation>
    <scope>NUCLEOTIDE SEQUENCE [LARGE SCALE GENOMIC DNA]</scope>
    <source>
        <strain evidence="1">SpSt-747</strain>
    </source>
</reference>
<organism evidence="1">
    <name type="scientific">Candidatus Caldatribacterium californiense</name>
    <dbReference type="NCBI Taxonomy" id="1454726"/>
    <lineage>
        <taxon>Bacteria</taxon>
        <taxon>Pseudomonadati</taxon>
        <taxon>Atribacterota</taxon>
        <taxon>Atribacteria</taxon>
        <taxon>Atribacterales</taxon>
        <taxon>Candidatus Caldatribacteriaceae</taxon>
        <taxon>Candidatus Caldatribacterium</taxon>
    </lineage>
</organism>
<protein>
    <submittedName>
        <fullName evidence="1">Uncharacterized protein</fullName>
    </submittedName>
</protein>
<accession>A0A7V3YGN2</accession>
<comment type="caution">
    <text evidence="1">The sequence shown here is derived from an EMBL/GenBank/DDBJ whole genome shotgun (WGS) entry which is preliminary data.</text>
</comment>
<gene>
    <name evidence="1" type="ORF">ENV30_05605</name>
</gene>
<sequence length="227" mass="25276">MAKGIDTRALEKAIECLEGVLNARVVGETAIEEIHVLARPTKSPKLLVRDIETLLKARFGLDVDHKKVSVVTFDLEGETRWFVPRLVLWGLGWRKTPDTVQVEVEVKLGERTYKGVATESASRVRSHAFLVARATLNCLNQVVGDTLFVLHNVSTHHLGDIEVVLTFVDYARPGARRDEDLLVGTALVREDIYEAVARATLDAVNRKLVFHIERFEEEEGGPTASSP</sequence>
<name>A0A7V3YGN2_9BACT</name>
<dbReference type="EMBL" id="DTFV01000078">
    <property type="protein sequence ID" value="HGI30767.1"/>
    <property type="molecule type" value="Genomic_DNA"/>
</dbReference>
<proteinExistence type="predicted"/>